<keyword evidence="1" id="KW-0503">Monooxygenase</keyword>
<dbReference type="SUPFAM" id="SSF54909">
    <property type="entry name" value="Dimeric alpha+beta barrel"/>
    <property type="match status" value="1"/>
</dbReference>
<keyword evidence="1" id="KW-0560">Oxidoreductase</keyword>
<dbReference type="OrthoDB" id="9804891at2"/>
<dbReference type="EMBL" id="SBIW01000006">
    <property type="protein sequence ID" value="RWY50876.1"/>
    <property type="molecule type" value="Genomic_DNA"/>
</dbReference>
<protein>
    <submittedName>
        <fullName evidence="1">Antibiotic biosynthesis monooxygenase</fullName>
    </submittedName>
</protein>
<dbReference type="Gene3D" id="3.30.70.100">
    <property type="match status" value="1"/>
</dbReference>
<evidence type="ECO:0000313" key="1">
    <source>
        <dbReference type="EMBL" id="RWY50876.1"/>
    </source>
</evidence>
<comment type="caution">
    <text evidence="1">The sequence shown here is derived from an EMBL/GenBank/DDBJ whole genome shotgun (WGS) entry which is preliminary data.</text>
</comment>
<accession>A0A444MMG5</accession>
<sequence>MIKAGLLVKLVAKPGKEQDVADFLASASPLVNDEPDTINWYAYRISESTFGIFDTFEGDEGRNAHLAGKVAEALMANAPHLLALEPTIEYVEILASK</sequence>
<proteinExistence type="predicted"/>
<dbReference type="GO" id="GO:0004497">
    <property type="term" value="F:monooxygenase activity"/>
    <property type="evidence" value="ECO:0007669"/>
    <property type="project" value="UniProtKB-KW"/>
</dbReference>
<name>A0A444MMG5_9SPHI</name>
<dbReference type="InterPro" id="IPR011008">
    <property type="entry name" value="Dimeric_a/b-barrel"/>
</dbReference>
<dbReference type="AlphaFoldDB" id="A0A444MMG5"/>
<gene>
    <name evidence="1" type="ORF">EPL05_12435</name>
</gene>
<evidence type="ECO:0000313" key="2">
    <source>
        <dbReference type="Proteomes" id="UP000286701"/>
    </source>
</evidence>
<organism evidence="1 2">
    <name type="scientific">Mucilaginibacter gilvus</name>
    <dbReference type="NCBI Taxonomy" id="2305909"/>
    <lineage>
        <taxon>Bacteria</taxon>
        <taxon>Pseudomonadati</taxon>
        <taxon>Bacteroidota</taxon>
        <taxon>Sphingobacteriia</taxon>
        <taxon>Sphingobacteriales</taxon>
        <taxon>Sphingobacteriaceae</taxon>
        <taxon>Mucilaginibacter</taxon>
    </lineage>
</organism>
<keyword evidence="2" id="KW-1185">Reference proteome</keyword>
<dbReference type="RefSeq" id="WP_128534295.1">
    <property type="nucleotide sequence ID" value="NZ_SBIW01000006.1"/>
</dbReference>
<dbReference type="Proteomes" id="UP000286701">
    <property type="component" value="Unassembled WGS sequence"/>
</dbReference>
<reference evidence="1 2" key="1">
    <citation type="submission" date="2019-01" db="EMBL/GenBank/DDBJ databases">
        <title>Mucilaginibacter antarcticum sp. nov., isolated from antarctic soil.</title>
        <authorList>
            <person name="Yan Y.-Q."/>
            <person name="Du Z.-J."/>
        </authorList>
    </citation>
    <scope>NUCLEOTIDE SEQUENCE [LARGE SCALE GENOMIC DNA]</scope>
    <source>
        <strain evidence="1 2">F01003</strain>
    </source>
</reference>